<keyword evidence="3" id="KW-1185">Reference proteome</keyword>
<dbReference type="InterPro" id="IPR001810">
    <property type="entry name" value="F-box_dom"/>
</dbReference>
<dbReference type="InterPro" id="IPR055290">
    <property type="entry name" value="At3g26010-like"/>
</dbReference>
<evidence type="ECO:0000313" key="3">
    <source>
        <dbReference type="Proteomes" id="UP001161247"/>
    </source>
</evidence>
<dbReference type="Proteomes" id="UP001161247">
    <property type="component" value="Chromosome 8"/>
</dbReference>
<sequence>MAFSVKNLDVYSPISVSEIRLLIDEEKNGDVYEDYISWGKEIRHRAISRIHSSGNSSMPKTCSTVEVVIRQRLNSCSIGKEEKRCKKMKNGGGPTRTDEGYLFDWVLSEILSRLPIKLIFRCKCVSKHWLAFISDPCFYRFYISRAAVPCHPWAFVPKYICDGSKSVYPHYRRLEDVHCGNNLSLPGCYVLPLPNSQEANAKRDVYYVIRAVSNGFILYGWAYPGSIMSEKEYFICNPVTKQWFALPPSPKYLSKRVSVGLITRVEAETILTSFKVVLLHCPAKSQSFLELEVFSSETAEWKAYSMKLDHPFLINGLRRVVYLNNNLHWIAHELGIIAYDPYNNPEKFRMIAFPDGYISYCKGRKRMCDAQQGGLVLCDVAGEYNLEGFSDFKIWILEDYTIGRWSLKHSIKKEDIIVDDKLLVKRLWFVPAAFHPYDADIIYLALDDYDLVSYNTRTRRLEAFSVVKKHEDRTERNRLFGWPPCFLVELPLWPVSVPLSLLSFVHR</sequence>
<protein>
    <submittedName>
        <fullName evidence="2">OLC1v1017715C3</fullName>
    </submittedName>
</protein>
<evidence type="ECO:0000313" key="2">
    <source>
        <dbReference type="EMBL" id="CAI9116538.1"/>
    </source>
</evidence>
<dbReference type="InterPro" id="IPR017451">
    <property type="entry name" value="F-box-assoc_interact_dom"/>
</dbReference>
<reference evidence="2" key="1">
    <citation type="submission" date="2023-03" db="EMBL/GenBank/DDBJ databases">
        <authorList>
            <person name="Julca I."/>
        </authorList>
    </citation>
    <scope>NUCLEOTIDE SEQUENCE</scope>
</reference>
<evidence type="ECO:0000259" key="1">
    <source>
        <dbReference type="SMART" id="SM00256"/>
    </source>
</evidence>
<name>A0AAV1EA10_OLDCO</name>
<proteinExistence type="predicted"/>
<feature type="domain" description="F-box" evidence="1">
    <location>
        <begin position="102"/>
        <end position="142"/>
    </location>
</feature>
<dbReference type="PANTHER" id="PTHR35546:SF87">
    <property type="entry name" value="F-BOX DOMAIN-CONTAINING PROTEIN"/>
    <property type="match status" value="1"/>
</dbReference>
<dbReference type="InterPro" id="IPR036047">
    <property type="entry name" value="F-box-like_dom_sf"/>
</dbReference>
<dbReference type="NCBIfam" id="TIGR01640">
    <property type="entry name" value="F_box_assoc_1"/>
    <property type="match status" value="1"/>
</dbReference>
<dbReference type="AlphaFoldDB" id="A0AAV1EA10"/>
<dbReference type="Gene3D" id="1.20.1280.50">
    <property type="match status" value="1"/>
</dbReference>
<dbReference type="Pfam" id="PF24750">
    <property type="entry name" value="b-prop_At3g26010-like"/>
    <property type="match status" value="1"/>
</dbReference>
<dbReference type="SMART" id="SM00256">
    <property type="entry name" value="FBOX"/>
    <property type="match status" value="1"/>
</dbReference>
<accession>A0AAV1EA10</accession>
<dbReference type="Pfam" id="PF00646">
    <property type="entry name" value="F-box"/>
    <property type="match status" value="1"/>
</dbReference>
<dbReference type="PANTHER" id="PTHR35546">
    <property type="entry name" value="F-BOX PROTEIN INTERACTION DOMAIN PROTEIN-RELATED"/>
    <property type="match status" value="1"/>
</dbReference>
<dbReference type="EMBL" id="OX459125">
    <property type="protein sequence ID" value="CAI9116538.1"/>
    <property type="molecule type" value="Genomic_DNA"/>
</dbReference>
<dbReference type="InterPro" id="IPR056592">
    <property type="entry name" value="Beta-prop_At3g26010-like"/>
</dbReference>
<dbReference type="SUPFAM" id="SSF81383">
    <property type="entry name" value="F-box domain"/>
    <property type="match status" value="1"/>
</dbReference>
<organism evidence="2 3">
    <name type="scientific">Oldenlandia corymbosa var. corymbosa</name>
    <dbReference type="NCBI Taxonomy" id="529605"/>
    <lineage>
        <taxon>Eukaryota</taxon>
        <taxon>Viridiplantae</taxon>
        <taxon>Streptophyta</taxon>
        <taxon>Embryophyta</taxon>
        <taxon>Tracheophyta</taxon>
        <taxon>Spermatophyta</taxon>
        <taxon>Magnoliopsida</taxon>
        <taxon>eudicotyledons</taxon>
        <taxon>Gunneridae</taxon>
        <taxon>Pentapetalae</taxon>
        <taxon>asterids</taxon>
        <taxon>lamiids</taxon>
        <taxon>Gentianales</taxon>
        <taxon>Rubiaceae</taxon>
        <taxon>Rubioideae</taxon>
        <taxon>Spermacoceae</taxon>
        <taxon>Hedyotis-Oldenlandia complex</taxon>
        <taxon>Oldenlandia</taxon>
    </lineage>
</organism>
<gene>
    <name evidence="2" type="ORF">OLC1_LOCUS22808</name>
</gene>